<dbReference type="Gene3D" id="3.30.930.10">
    <property type="entry name" value="Bira Bifunctional Protein, Domain 2"/>
    <property type="match status" value="1"/>
</dbReference>
<dbReference type="NCBIfam" id="TIGR00121">
    <property type="entry name" value="birA_ligase"/>
    <property type="match status" value="1"/>
</dbReference>
<proteinExistence type="predicted"/>
<dbReference type="SUPFAM" id="SSF55681">
    <property type="entry name" value="Class II aaRS and biotin synthetases"/>
    <property type="match status" value="1"/>
</dbReference>
<dbReference type="PANTHER" id="PTHR12835:SF5">
    <property type="entry name" value="BIOTIN--PROTEIN LIGASE"/>
    <property type="match status" value="1"/>
</dbReference>
<dbReference type="InterPro" id="IPR004143">
    <property type="entry name" value="BPL_LPL_catalytic"/>
</dbReference>
<dbReference type="EMBL" id="UINC01019558">
    <property type="protein sequence ID" value="SVA82885.1"/>
    <property type="molecule type" value="Genomic_DNA"/>
</dbReference>
<evidence type="ECO:0000313" key="3">
    <source>
        <dbReference type="EMBL" id="SVA82885.1"/>
    </source>
</evidence>
<feature type="domain" description="BPL/LPL catalytic" evidence="2">
    <location>
        <begin position="1"/>
        <end position="196"/>
    </location>
</feature>
<reference evidence="3" key="1">
    <citation type="submission" date="2018-05" db="EMBL/GenBank/DDBJ databases">
        <authorList>
            <person name="Lanie J.A."/>
            <person name="Ng W.-L."/>
            <person name="Kazmierczak K.M."/>
            <person name="Andrzejewski T.M."/>
            <person name="Davidsen T.M."/>
            <person name="Wayne K.J."/>
            <person name="Tettelin H."/>
            <person name="Glass J.I."/>
            <person name="Rusch D."/>
            <person name="Podicherti R."/>
            <person name="Tsui H.-C.T."/>
            <person name="Winkler M.E."/>
        </authorList>
    </citation>
    <scope>NUCLEOTIDE SEQUENCE</scope>
</reference>
<dbReference type="AlphaFoldDB" id="A0A381Z0W2"/>
<gene>
    <name evidence="3" type="ORF">METZ01_LOCUS135739</name>
</gene>
<accession>A0A381Z0W2</accession>
<dbReference type="GO" id="GO:0004077">
    <property type="term" value="F:biotin--[biotin carboxyl-carrier protein] ligase activity"/>
    <property type="evidence" value="ECO:0007669"/>
    <property type="project" value="InterPro"/>
</dbReference>
<keyword evidence="1" id="KW-0436">Ligase</keyword>
<evidence type="ECO:0000259" key="2">
    <source>
        <dbReference type="PROSITE" id="PS51733"/>
    </source>
</evidence>
<dbReference type="PANTHER" id="PTHR12835">
    <property type="entry name" value="BIOTIN PROTEIN LIGASE"/>
    <property type="match status" value="1"/>
</dbReference>
<evidence type="ECO:0000256" key="1">
    <source>
        <dbReference type="ARBA" id="ARBA00022598"/>
    </source>
</evidence>
<protein>
    <recommendedName>
        <fullName evidence="2">BPL/LPL catalytic domain-containing protein</fullName>
    </recommendedName>
</protein>
<dbReference type="CDD" id="cd16442">
    <property type="entry name" value="BPL"/>
    <property type="match status" value="1"/>
</dbReference>
<dbReference type="Pfam" id="PF03099">
    <property type="entry name" value="BPL_LplA_LipB"/>
    <property type="match status" value="1"/>
</dbReference>
<dbReference type="GO" id="GO:0005737">
    <property type="term" value="C:cytoplasm"/>
    <property type="evidence" value="ECO:0007669"/>
    <property type="project" value="TreeGrafter"/>
</dbReference>
<dbReference type="InterPro" id="IPR045864">
    <property type="entry name" value="aa-tRNA-synth_II/BPL/LPL"/>
</dbReference>
<sequence>MSGEIGNSIIHFSEIDSTNSYLKANLELLQKHGLVVRTDMQTSGRGRASRKFVSLPGKNLTFSVVLHPQKPASEIQIYSLLASVVVARVLENYVNSIRLKWPNDVIVGQKKICGILLESISIPKQHFPILIMGIGLNTKGSYKDYPDELKKIVTTLEFEMLRNSDAKPDATASLLKNETIFNQLLRELERCLVEFTETRKITGNKKKFDGRSALLNEWLDRARAKGRKVCSLYNTQGQANSKGTIGIIEGLTGEGYLQIRTETGDILTHVSGDIIDLSD</sequence>
<dbReference type="InterPro" id="IPR004408">
    <property type="entry name" value="Biotin_CoA_COase_ligase"/>
</dbReference>
<name>A0A381Z0W2_9ZZZZ</name>
<dbReference type="PROSITE" id="PS51733">
    <property type="entry name" value="BPL_LPL_CATALYTIC"/>
    <property type="match status" value="1"/>
</dbReference>
<organism evidence="3">
    <name type="scientific">marine metagenome</name>
    <dbReference type="NCBI Taxonomy" id="408172"/>
    <lineage>
        <taxon>unclassified sequences</taxon>
        <taxon>metagenomes</taxon>
        <taxon>ecological metagenomes</taxon>
    </lineage>
</organism>